<dbReference type="OrthoDB" id="2753472at2759"/>
<keyword evidence="4" id="KW-1185">Reference proteome</keyword>
<sequence>MFAFSSAVVLASTLTALTASASAARALAPRASPSPGQTYFRPAYTCASSIVQFGETAALSTSDYRTDSATLDCEYGDFGNSCAYTTTTGALLVPSMTDIGCPATLTATSGCIYECALVETGGTNLLEALYIADGNELQCEYWTGNQWLFCLYNGSGALQGSSGESTGHGCPQTTSYQCDASTRRGYRGEDNYTALLARRAARRAREAGSSSPAAPAPAAGPMVRRRYAAKRA</sequence>
<proteinExistence type="predicted"/>
<accession>A0A1Y2ILL0</accession>
<dbReference type="AlphaFoldDB" id="A0A1Y2ILL0"/>
<feature type="compositionally biased region" description="Basic residues" evidence="1">
    <location>
        <begin position="223"/>
        <end position="232"/>
    </location>
</feature>
<feature type="signal peptide" evidence="2">
    <location>
        <begin position="1"/>
        <end position="23"/>
    </location>
</feature>
<feature type="compositionally biased region" description="Low complexity" evidence="1">
    <location>
        <begin position="207"/>
        <end position="222"/>
    </location>
</feature>
<dbReference type="Proteomes" id="UP000193067">
    <property type="component" value="Unassembled WGS sequence"/>
</dbReference>
<feature type="region of interest" description="Disordered" evidence="1">
    <location>
        <begin position="203"/>
        <end position="232"/>
    </location>
</feature>
<reference evidence="3 4" key="1">
    <citation type="journal article" date="2015" name="Biotechnol. Biofuels">
        <title>Enhanced degradation of softwood versus hardwood by the white-rot fungus Pycnoporus coccineus.</title>
        <authorList>
            <person name="Couturier M."/>
            <person name="Navarro D."/>
            <person name="Chevret D."/>
            <person name="Henrissat B."/>
            <person name="Piumi F."/>
            <person name="Ruiz-Duenas F.J."/>
            <person name="Martinez A.T."/>
            <person name="Grigoriev I.V."/>
            <person name="Riley R."/>
            <person name="Lipzen A."/>
            <person name="Berrin J.G."/>
            <person name="Master E.R."/>
            <person name="Rosso M.N."/>
        </authorList>
    </citation>
    <scope>NUCLEOTIDE SEQUENCE [LARGE SCALE GENOMIC DNA]</scope>
    <source>
        <strain evidence="3 4">BRFM310</strain>
    </source>
</reference>
<name>A0A1Y2ILL0_TRAC3</name>
<evidence type="ECO:0000313" key="3">
    <source>
        <dbReference type="EMBL" id="OSD01091.1"/>
    </source>
</evidence>
<evidence type="ECO:0000256" key="1">
    <source>
        <dbReference type="SAM" id="MobiDB-lite"/>
    </source>
</evidence>
<organism evidence="3 4">
    <name type="scientific">Trametes coccinea (strain BRFM310)</name>
    <name type="common">Pycnoporus coccineus</name>
    <dbReference type="NCBI Taxonomy" id="1353009"/>
    <lineage>
        <taxon>Eukaryota</taxon>
        <taxon>Fungi</taxon>
        <taxon>Dikarya</taxon>
        <taxon>Basidiomycota</taxon>
        <taxon>Agaricomycotina</taxon>
        <taxon>Agaricomycetes</taxon>
        <taxon>Polyporales</taxon>
        <taxon>Polyporaceae</taxon>
        <taxon>Trametes</taxon>
    </lineage>
</organism>
<dbReference type="EMBL" id="KZ084113">
    <property type="protein sequence ID" value="OSD01091.1"/>
    <property type="molecule type" value="Genomic_DNA"/>
</dbReference>
<keyword evidence="2" id="KW-0732">Signal</keyword>
<evidence type="ECO:0000256" key="2">
    <source>
        <dbReference type="SAM" id="SignalP"/>
    </source>
</evidence>
<protein>
    <submittedName>
        <fullName evidence="3">Uncharacterized protein</fullName>
    </submittedName>
</protein>
<evidence type="ECO:0000313" key="4">
    <source>
        <dbReference type="Proteomes" id="UP000193067"/>
    </source>
</evidence>
<gene>
    <name evidence="3" type="ORF">PYCCODRAFT_544621</name>
</gene>
<feature type="chain" id="PRO_5012033739" evidence="2">
    <location>
        <begin position="24"/>
        <end position="232"/>
    </location>
</feature>